<feature type="region of interest" description="Disordered" evidence="2">
    <location>
        <begin position="232"/>
        <end position="252"/>
    </location>
</feature>
<dbReference type="Proteomes" id="UP000298274">
    <property type="component" value="Chromosome"/>
</dbReference>
<reference evidence="4" key="1">
    <citation type="submission" date="2019-04" db="EMBL/GenBank/DDBJ databases">
        <title>Complete genome sequence of Pseudomonas veronii strain PVy, a versatile degrader capable of using multiple contaminants as sole carbon sources.</title>
        <authorList>
            <person name="Lopez-Echartea E."/>
            <person name="Ridl J."/>
            <person name="Pajer P."/>
            <person name="Strejcek M."/>
            <person name="Suman J."/>
            <person name="Uhlik O."/>
        </authorList>
    </citation>
    <scope>NUCLEOTIDE SEQUENCE [LARGE SCALE GENOMIC DNA]</scope>
    <source>
        <strain evidence="4">Pvy</strain>
    </source>
</reference>
<dbReference type="AlphaFoldDB" id="A0A4P7YA01"/>
<protein>
    <submittedName>
        <fullName evidence="3">Uncharacterized protein</fullName>
    </submittedName>
</protein>
<dbReference type="EMBL" id="CP039631">
    <property type="protein sequence ID" value="QCG68164.1"/>
    <property type="molecule type" value="Genomic_DNA"/>
</dbReference>
<feature type="compositionally biased region" description="Polar residues" evidence="2">
    <location>
        <begin position="238"/>
        <end position="250"/>
    </location>
</feature>
<feature type="coiled-coil region" evidence="1">
    <location>
        <begin position="138"/>
        <end position="172"/>
    </location>
</feature>
<accession>A0A4P7YA01</accession>
<evidence type="ECO:0000313" key="3">
    <source>
        <dbReference type="EMBL" id="QCG68164.1"/>
    </source>
</evidence>
<gene>
    <name evidence="3" type="ORF">E4167_29855</name>
</gene>
<keyword evidence="1" id="KW-0175">Coiled coil</keyword>
<evidence type="ECO:0000256" key="2">
    <source>
        <dbReference type="SAM" id="MobiDB-lite"/>
    </source>
</evidence>
<evidence type="ECO:0000256" key="1">
    <source>
        <dbReference type="SAM" id="Coils"/>
    </source>
</evidence>
<sequence>MDEEIGNYPHAKLFYRPEEIAFRWCHLMALEQQILRDVRHLQGFPNRKFKQWPCLDQKLEILWDAIRNNELLYGSLGITVKSDETVDPRYLTIRHTDLKQWFNQYHPLDKPEFLFTYIERQTTSALTIDIYQALLIELEALKAQRDRNQLLLEELKTEREKLQQENIALLSRLRTTSPPSERSEKAYYALLAHSLTSCWDTRLEVTPIPPSRAKHRSSLSFWPTMQESMASRSEPWRISSQRPNAASPDQNETENCERCCRILRCETVPDPF</sequence>
<name>A0A4P7YA01_PSEVE</name>
<proteinExistence type="predicted"/>
<organism evidence="3 4">
    <name type="scientific">Pseudomonas veronii</name>
    <dbReference type="NCBI Taxonomy" id="76761"/>
    <lineage>
        <taxon>Bacteria</taxon>
        <taxon>Pseudomonadati</taxon>
        <taxon>Pseudomonadota</taxon>
        <taxon>Gammaproteobacteria</taxon>
        <taxon>Pseudomonadales</taxon>
        <taxon>Pseudomonadaceae</taxon>
        <taxon>Pseudomonas</taxon>
    </lineage>
</organism>
<dbReference type="RefSeq" id="WP_141123577.1">
    <property type="nucleotide sequence ID" value="NZ_CP039631.3"/>
</dbReference>
<evidence type="ECO:0000313" key="4">
    <source>
        <dbReference type="Proteomes" id="UP000298274"/>
    </source>
</evidence>